<evidence type="ECO:0000313" key="2">
    <source>
        <dbReference type="Proteomes" id="UP001152531"/>
    </source>
</evidence>
<dbReference type="Proteomes" id="UP001152531">
    <property type="component" value="Unassembled WGS sequence"/>
</dbReference>
<organism evidence="1 2">
    <name type="scientific">[Candida] jaroonii</name>
    <dbReference type="NCBI Taxonomy" id="467808"/>
    <lineage>
        <taxon>Eukaryota</taxon>
        <taxon>Fungi</taxon>
        <taxon>Dikarya</taxon>
        <taxon>Ascomycota</taxon>
        <taxon>Saccharomycotina</taxon>
        <taxon>Pichiomycetes</taxon>
        <taxon>Debaryomycetaceae</taxon>
        <taxon>Yamadazyma</taxon>
    </lineage>
</organism>
<name>A0ACA9YDY8_9ASCO</name>
<protein>
    <submittedName>
        <fullName evidence="1">DNA repair protein rad9</fullName>
    </submittedName>
</protein>
<comment type="caution">
    <text evidence="1">The sequence shown here is derived from an EMBL/GenBank/DDBJ whole genome shotgun (WGS) entry which is preliminary data.</text>
</comment>
<accession>A0ACA9YDY8</accession>
<sequence>MFTAEIDSDTNKLLWAKSILAISLFSEFVKISISNQKLQISGINQTQSNHGEITFQPSFFTNYSCDSPQTLMINSQHLSIIFKNFDITSSISFSLRDHQYKFLINVTKKLIIKKYQINFQPVESDINLIDNYSGKFGDDDSIHRLVLDQSVVKNFIDMIPSQTEEFRLEINDDKITFQGFTKQILKDNSYLKQPMLLTISLNVDDRHLSGVRVEYTFKLKFLRIFINLIAKVDVMEFYFKDEGDHISFVHRGDVEVRFDSLVNEGKLPVDYKVVEVTDKEREVLTRENSRRESVRKESSRRENVRSYGQTQTTQTSLWETPPTHPTNLLGIEIDQFQEEEEEYGPTQTNPVRSIFDGL</sequence>
<gene>
    <name evidence="1" type="ORF">CLIB1444_14S00364</name>
</gene>
<dbReference type="EMBL" id="CALSDN010000014">
    <property type="protein sequence ID" value="CAH6723270.1"/>
    <property type="molecule type" value="Genomic_DNA"/>
</dbReference>
<proteinExistence type="predicted"/>
<evidence type="ECO:0000313" key="1">
    <source>
        <dbReference type="EMBL" id="CAH6723270.1"/>
    </source>
</evidence>
<keyword evidence="2" id="KW-1185">Reference proteome</keyword>
<reference evidence="1" key="1">
    <citation type="submission" date="2022-06" db="EMBL/GenBank/DDBJ databases">
        <authorList>
            <person name="Legras J.-L."/>
            <person name="Devillers H."/>
            <person name="Grondin C."/>
        </authorList>
    </citation>
    <scope>NUCLEOTIDE SEQUENCE</scope>
    <source>
        <strain evidence="1">CLIB 1444</strain>
    </source>
</reference>